<dbReference type="Gene3D" id="2.40.440.10">
    <property type="entry name" value="L,D-transpeptidase catalytic domain-like"/>
    <property type="match status" value="1"/>
</dbReference>
<keyword evidence="5 6" id="KW-0961">Cell wall biogenesis/degradation</keyword>
<accession>A0AA42BTW9</accession>
<keyword evidence="7" id="KW-0175">Coiled coil</keyword>
<organism evidence="10 11">
    <name type="scientific">Ectobacillus ponti</name>
    <dbReference type="NCBI Taxonomy" id="2961894"/>
    <lineage>
        <taxon>Bacteria</taxon>
        <taxon>Bacillati</taxon>
        <taxon>Bacillota</taxon>
        <taxon>Bacilli</taxon>
        <taxon>Bacillales</taxon>
        <taxon>Bacillaceae</taxon>
        <taxon>Ectobacillus</taxon>
    </lineage>
</organism>
<keyword evidence="8" id="KW-0472">Membrane</keyword>
<comment type="caution">
    <text evidence="10">The sequence shown here is derived from an EMBL/GenBank/DDBJ whole genome shotgun (WGS) entry which is preliminary data.</text>
</comment>
<dbReference type="InterPro" id="IPR005490">
    <property type="entry name" value="LD_TPept_cat_dom"/>
</dbReference>
<evidence type="ECO:0000256" key="5">
    <source>
        <dbReference type="ARBA" id="ARBA00023316"/>
    </source>
</evidence>
<reference evidence="10" key="1">
    <citation type="submission" date="2022-07" db="EMBL/GenBank/DDBJ databases">
        <authorList>
            <person name="Li W.-J."/>
            <person name="Deng Q.-Q."/>
        </authorList>
    </citation>
    <scope>NUCLEOTIDE SEQUENCE</scope>
    <source>
        <strain evidence="10">SYSU M60031</strain>
    </source>
</reference>
<gene>
    <name evidence="10" type="ORF">NK662_15480</name>
</gene>
<evidence type="ECO:0000256" key="8">
    <source>
        <dbReference type="SAM" id="Phobius"/>
    </source>
</evidence>
<dbReference type="EMBL" id="JANCLT010000008">
    <property type="protein sequence ID" value="MCP8969928.1"/>
    <property type="molecule type" value="Genomic_DNA"/>
</dbReference>
<dbReference type="SUPFAM" id="SSF141523">
    <property type="entry name" value="L,D-transpeptidase catalytic domain-like"/>
    <property type="match status" value="1"/>
</dbReference>
<dbReference type="Gene3D" id="3.10.20.800">
    <property type="match status" value="1"/>
</dbReference>
<feature type="active site" description="Nucleophile" evidence="6">
    <location>
        <position position="454"/>
    </location>
</feature>
<dbReference type="GO" id="GO:0008360">
    <property type="term" value="P:regulation of cell shape"/>
    <property type="evidence" value="ECO:0007669"/>
    <property type="project" value="UniProtKB-UniRule"/>
</dbReference>
<keyword evidence="11" id="KW-1185">Reference proteome</keyword>
<keyword evidence="3 6" id="KW-0133">Cell shape</keyword>
<dbReference type="GO" id="GO:0016740">
    <property type="term" value="F:transferase activity"/>
    <property type="evidence" value="ECO:0007669"/>
    <property type="project" value="UniProtKB-KW"/>
</dbReference>
<protein>
    <submittedName>
        <fullName evidence="10">L,D-transpeptidase/peptidoglycan binding protein</fullName>
    </submittedName>
</protein>
<evidence type="ECO:0000313" key="10">
    <source>
        <dbReference type="EMBL" id="MCP8969928.1"/>
    </source>
</evidence>
<evidence type="ECO:0000256" key="1">
    <source>
        <dbReference type="ARBA" id="ARBA00004752"/>
    </source>
</evidence>
<dbReference type="AlphaFoldDB" id="A0AA42BTW9"/>
<dbReference type="PANTHER" id="PTHR30582:SF33">
    <property type="entry name" value="EXPORTED PROTEIN"/>
    <property type="match status" value="1"/>
</dbReference>
<evidence type="ECO:0000256" key="7">
    <source>
        <dbReference type="SAM" id="Coils"/>
    </source>
</evidence>
<dbReference type="GO" id="GO:0071972">
    <property type="term" value="F:peptidoglycan L,D-transpeptidase activity"/>
    <property type="evidence" value="ECO:0007669"/>
    <property type="project" value="TreeGrafter"/>
</dbReference>
<dbReference type="InterPro" id="IPR038054">
    <property type="entry name" value="LD_TPept-like_central_sf"/>
</dbReference>
<dbReference type="GO" id="GO:0071555">
    <property type="term" value="P:cell wall organization"/>
    <property type="evidence" value="ECO:0007669"/>
    <property type="project" value="UniProtKB-UniRule"/>
</dbReference>
<dbReference type="GO" id="GO:0005576">
    <property type="term" value="C:extracellular region"/>
    <property type="evidence" value="ECO:0007669"/>
    <property type="project" value="TreeGrafter"/>
</dbReference>
<feature type="domain" description="L,D-TPase catalytic" evidence="9">
    <location>
        <begin position="352"/>
        <end position="478"/>
    </location>
</feature>
<dbReference type="Pfam" id="PF12229">
    <property type="entry name" value="PG_binding_4"/>
    <property type="match status" value="1"/>
</dbReference>
<evidence type="ECO:0000256" key="4">
    <source>
        <dbReference type="ARBA" id="ARBA00022984"/>
    </source>
</evidence>
<dbReference type="CDD" id="cd16913">
    <property type="entry name" value="YkuD_like"/>
    <property type="match status" value="1"/>
</dbReference>
<dbReference type="PROSITE" id="PS52029">
    <property type="entry name" value="LD_TPASE"/>
    <property type="match status" value="1"/>
</dbReference>
<evidence type="ECO:0000256" key="2">
    <source>
        <dbReference type="ARBA" id="ARBA00022679"/>
    </source>
</evidence>
<evidence type="ECO:0000256" key="6">
    <source>
        <dbReference type="PROSITE-ProRule" id="PRU01373"/>
    </source>
</evidence>
<name>A0AA42BTW9_9BACI</name>
<proteinExistence type="predicted"/>
<keyword evidence="4 6" id="KW-0573">Peptidoglycan synthesis</keyword>
<evidence type="ECO:0000256" key="3">
    <source>
        <dbReference type="ARBA" id="ARBA00022960"/>
    </source>
</evidence>
<keyword evidence="2" id="KW-0808">Transferase</keyword>
<dbReference type="SUPFAM" id="SSF143985">
    <property type="entry name" value="L,D-transpeptidase pre-catalytic domain-like"/>
    <property type="match status" value="1"/>
</dbReference>
<feature type="active site" description="Proton donor/acceptor" evidence="6">
    <location>
        <position position="433"/>
    </location>
</feature>
<keyword evidence="8" id="KW-1133">Transmembrane helix</keyword>
<evidence type="ECO:0000259" key="9">
    <source>
        <dbReference type="PROSITE" id="PS52029"/>
    </source>
</evidence>
<dbReference type="InterPro" id="IPR022029">
    <property type="entry name" value="YoaR-like_PG-bd"/>
</dbReference>
<comment type="pathway">
    <text evidence="1 6">Cell wall biogenesis; peptidoglycan biosynthesis.</text>
</comment>
<dbReference type="Pfam" id="PF03734">
    <property type="entry name" value="YkuD"/>
    <property type="match status" value="1"/>
</dbReference>
<dbReference type="Proteomes" id="UP001156102">
    <property type="component" value="Unassembled WGS sequence"/>
</dbReference>
<dbReference type="InterPro" id="IPR050979">
    <property type="entry name" value="LD-transpeptidase"/>
</dbReference>
<dbReference type="InterPro" id="IPR038063">
    <property type="entry name" value="Transpep_catalytic_dom"/>
</dbReference>
<feature type="coiled-coil region" evidence="7">
    <location>
        <begin position="208"/>
        <end position="235"/>
    </location>
</feature>
<evidence type="ECO:0000313" key="11">
    <source>
        <dbReference type="Proteomes" id="UP001156102"/>
    </source>
</evidence>
<dbReference type="RefSeq" id="WP_254759846.1">
    <property type="nucleotide sequence ID" value="NZ_JANCLT010000008.1"/>
</dbReference>
<feature type="transmembrane region" description="Helical" evidence="8">
    <location>
        <begin position="22"/>
        <end position="43"/>
    </location>
</feature>
<keyword evidence="8" id="KW-0812">Transmembrane</keyword>
<sequence length="478" mass="52789">MENAMNELEVGRRQTHAPKRSWSWKIAAPVVVSAAIVAAVGYYQATHFNKNVKINDTSVGGLTAEEALSKLKSSVLKNEVYIGKNRVIDEKDTKMAFADKDLSEVQKLLKSQQTFFPSSKEVRYSLLPGELDQYRSQTLKKQVEEKLLAMNKELKAPQDAQAVLEKGTIKVVKSVDGQQYDVASLLKDYEKQEYNSEVHLNPAYTQPIKEDSQVVKDEKNKLEALLQQSTEYKVQDKVYSLKASDLIQNASVAKDMKLTIDTALIKNKIAEINSAQATLNKPFTFKTHAGATISVQGEGYGWALNREREAAQIADAFEKGTKSLAAANISGNGWEGEGYGYNTTANNGIGDTYAEVSIQEQRIWLYRNGQLVFTTPVVTGRHNTAEDTSPGVWYILYKRTPATLKGTSVGHGGSYSVKVDYWAPFTNSGQGFHDASWRTNWASNAYLTAGSGGCVNVPPSVAKTVYDNLTTHQPVVVY</sequence>
<dbReference type="GO" id="GO:0018104">
    <property type="term" value="P:peptidoglycan-protein cross-linking"/>
    <property type="evidence" value="ECO:0007669"/>
    <property type="project" value="TreeGrafter"/>
</dbReference>
<dbReference type="PANTHER" id="PTHR30582">
    <property type="entry name" value="L,D-TRANSPEPTIDASE"/>
    <property type="match status" value="1"/>
</dbReference>